<dbReference type="Proteomes" id="UP001175211">
    <property type="component" value="Unassembled WGS sequence"/>
</dbReference>
<sequence length="71" mass="8249">MVHVQRTIQVFCSCIVSIVLAAPRDSRSFVFTLNHRIGRAFAEIIKTKTQMPDHIILPFTYPHKLLHRNYA</sequence>
<evidence type="ECO:0000256" key="1">
    <source>
        <dbReference type="SAM" id="SignalP"/>
    </source>
</evidence>
<dbReference type="RefSeq" id="XP_060332852.1">
    <property type="nucleotide sequence ID" value="XM_060479221.1"/>
</dbReference>
<accession>A0AA39N8F6</accession>
<proteinExistence type="predicted"/>
<protein>
    <recommendedName>
        <fullName evidence="4">Secreted protein</fullName>
    </recommendedName>
</protein>
<comment type="caution">
    <text evidence="2">The sequence shown here is derived from an EMBL/GenBank/DDBJ whole genome shotgun (WGS) entry which is preliminary data.</text>
</comment>
<gene>
    <name evidence="2" type="ORF">EV420DRAFT_168176</name>
</gene>
<feature type="chain" id="PRO_5041437433" description="Secreted protein" evidence="1">
    <location>
        <begin position="22"/>
        <end position="71"/>
    </location>
</feature>
<evidence type="ECO:0000313" key="3">
    <source>
        <dbReference type="Proteomes" id="UP001175211"/>
    </source>
</evidence>
<dbReference type="GeneID" id="85362769"/>
<name>A0AA39N8F6_ARMTA</name>
<dbReference type="AlphaFoldDB" id="A0AA39N8F6"/>
<reference evidence="2" key="1">
    <citation type="submission" date="2023-06" db="EMBL/GenBank/DDBJ databases">
        <authorList>
            <consortium name="Lawrence Berkeley National Laboratory"/>
            <person name="Ahrendt S."/>
            <person name="Sahu N."/>
            <person name="Indic B."/>
            <person name="Wong-Bajracharya J."/>
            <person name="Merenyi Z."/>
            <person name="Ke H.-M."/>
            <person name="Monk M."/>
            <person name="Kocsube S."/>
            <person name="Drula E."/>
            <person name="Lipzen A."/>
            <person name="Balint B."/>
            <person name="Henrissat B."/>
            <person name="Andreopoulos B."/>
            <person name="Martin F.M."/>
            <person name="Harder C.B."/>
            <person name="Rigling D."/>
            <person name="Ford K.L."/>
            <person name="Foster G.D."/>
            <person name="Pangilinan J."/>
            <person name="Papanicolaou A."/>
            <person name="Barry K."/>
            <person name="LaButti K."/>
            <person name="Viragh M."/>
            <person name="Koriabine M."/>
            <person name="Yan M."/>
            <person name="Riley R."/>
            <person name="Champramary S."/>
            <person name="Plett K.L."/>
            <person name="Tsai I.J."/>
            <person name="Slot J."/>
            <person name="Sipos G."/>
            <person name="Plett J."/>
            <person name="Nagy L.G."/>
            <person name="Grigoriev I.V."/>
        </authorList>
    </citation>
    <scope>NUCLEOTIDE SEQUENCE</scope>
    <source>
        <strain evidence="2">CCBAS 213</strain>
    </source>
</reference>
<keyword evidence="1" id="KW-0732">Signal</keyword>
<organism evidence="2 3">
    <name type="scientific">Armillaria tabescens</name>
    <name type="common">Ringless honey mushroom</name>
    <name type="synonym">Agaricus tabescens</name>
    <dbReference type="NCBI Taxonomy" id="1929756"/>
    <lineage>
        <taxon>Eukaryota</taxon>
        <taxon>Fungi</taxon>
        <taxon>Dikarya</taxon>
        <taxon>Basidiomycota</taxon>
        <taxon>Agaricomycotina</taxon>
        <taxon>Agaricomycetes</taxon>
        <taxon>Agaricomycetidae</taxon>
        <taxon>Agaricales</taxon>
        <taxon>Marasmiineae</taxon>
        <taxon>Physalacriaceae</taxon>
        <taxon>Desarmillaria</taxon>
    </lineage>
</organism>
<dbReference type="EMBL" id="JAUEPS010000011">
    <property type="protein sequence ID" value="KAK0460955.1"/>
    <property type="molecule type" value="Genomic_DNA"/>
</dbReference>
<feature type="signal peptide" evidence="1">
    <location>
        <begin position="1"/>
        <end position="21"/>
    </location>
</feature>
<keyword evidence="3" id="KW-1185">Reference proteome</keyword>
<evidence type="ECO:0000313" key="2">
    <source>
        <dbReference type="EMBL" id="KAK0460955.1"/>
    </source>
</evidence>
<evidence type="ECO:0008006" key="4">
    <source>
        <dbReference type="Google" id="ProtNLM"/>
    </source>
</evidence>